<evidence type="ECO:0000313" key="2">
    <source>
        <dbReference type="EMBL" id="KGK11787.1"/>
    </source>
</evidence>
<evidence type="ECO:0000313" key="3">
    <source>
        <dbReference type="Proteomes" id="UP000029994"/>
    </source>
</evidence>
<feature type="region of interest" description="Disordered" evidence="1">
    <location>
        <begin position="19"/>
        <end position="57"/>
    </location>
</feature>
<reference evidence="2 3" key="1">
    <citation type="submission" date="2014-04" db="EMBL/GenBank/DDBJ databases">
        <title>Genome sequencing of Vibrio navarrensis strains.</title>
        <authorList>
            <person name="Gladney L.M."/>
            <person name="Katz L.S."/>
            <person name="Marino-Ramirez L."/>
            <person name="Jordan I.K."/>
        </authorList>
    </citation>
    <scope>NUCLEOTIDE SEQUENCE [LARGE SCALE GENOMIC DNA]</scope>
    <source>
        <strain evidence="2 3">ATCC 51183</strain>
    </source>
</reference>
<dbReference type="EMBL" id="JMCG01000001">
    <property type="protein sequence ID" value="KGK11787.1"/>
    <property type="molecule type" value="Genomic_DNA"/>
</dbReference>
<evidence type="ECO:0000256" key="1">
    <source>
        <dbReference type="SAM" id="MobiDB-lite"/>
    </source>
</evidence>
<dbReference type="GeneID" id="43683679"/>
<feature type="compositionally biased region" description="Basic and acidic residues" evidence="1">
    <location>
        <begin position="48"/>
        <end position="57"/>
    </location>
</feature>
<keyword evidence="3" id="KW-1185">Reference proteome</keyword>
<dbReference type="AlphaFoldDB" id="A0A099LWZ2"/>
<dbReference type="RefSeq" id="WP_039427360.1">
    <property type="nucleotide sequence ID" value="NZ_CP061844.1"/>
</dbReference>
<evidence type="ECO:0008006" key="4">
    <source>
        <dbReference type="Google" id="ProtNLM"/>
    </source>
</evidence>
<feature type="compositionally biased region" description="Low complexity" evidence="1">
    <location>
        <begin position="31"/>
        <end position="44"/>
    </location>
</feature>
<comment type="caution">
    <text evidence="2">The sequence shown here is derived from an EMBL/GenBank/DDBJ whole genome shotgun (WGS) entry which is preliminary data.</text>
</comment>
<proteinExistence type="predicted"/>
<sequence length="104" mass="11350">MAISGIHSGYQMIQQSNRMAEDAAVDLNKNSLPSSASSSSDPLAFNRVDTESKPAERKIERANFSADHTDALMKLNQAARYNRIGATVIERNNDVIGSLLDIQV</sequence>
<gene>
    <name evidence="2" type="ORF">EA26_10905</name>
</gene>
<accession>A0A099LWZ2</accession>
<name>A0A099LWZ2_9VIBR</name>
<dbReference type="Proteomes" id="UP000029994">
    <property type="component" value="Unassembled WGS sequence"/>
</dbReference>
<protein>
    <recommendedName>
        <fullName evidence="4">Flagellar basal-body/hook protein C-terminal domain-containing protein</fullName>
    </recommendedName>
</protein>
<organism evidence="2 3">
    <name type="scientific">Vibrio navarrensis</name>
    <dbReference type="NCBI Taxonomy" id="29495"/>
    <lineage>
        <taxon>Bacteria</taxon>
        <taxon>Pseudomonadati</taxon>
        <taxon>Pseudomonadota</taxon>
        <taxon>Gammaproteobacteria</taxon>
        <taxon>Vibrionales</taxon>
        <taxon>Vibrionaceae</taxon>
        <taxon>Vibrio</taxon>
    </lineage>
</organism>
<dbReference type="eggNOG" id="ENOG5031NK4">
    <property type="taxonomic scope" value="Bacteria"/>
</dbReference>